<dbReference type="Gene3D" id="1.10.260.40">
    <property type="entry name" value="lambda repressor-like DNA-binding domains"/>
    <property type="match status" value="1"/>
</dbReference>
<reference evidence="5 6" key="1">
    <citation type="submission" date="2016-10" db="EMBL/GenBank/DDBJ databases">
        <authorList>
            <person name="de Groot N.N."/>
        </authorList>
    </citation>
    <scope>NUCLEOTIDE SEQUENCE [LARGE SCALE GENOMIC DNA]</scope>
    <source>
        <strain evidence="5 6">DSM 9179</strain>
    </source>
</reference>
<evidence type="ECO:0000313" key="5">
    <source>
        <dbReference type="EMBL" id="SEW28930.1"/>
    </source>
</evidence>
<proteinExistence type="predicted"/>
<gene>
    <name evidence="5" type="ORF">SAMN05421659_108190</name>
</gene>
<keyword evidence="2" id="KW-0238">DNA-binding</keyword>
<evidence type="ECO:0000313" key="6">
    <source>
        <dbReference type="Proteomes" id="UP000199701"/>
    </source>
</evidence>
<organism evidence="5 6">
    <name type="scientific">[Clostridium] fimetarium</name>
    <dbReference type="NCBI Taxonomy" id="99656"/>
    <lineage>
        <taxon>Bacteria</taxon>
        <taxon>Bacillati</taxon>
        <taxon>Bacillota</taxon>
        <taxon>Clostridia</taxon>
        <taxon>Lachnospirales</taxon>
        <taxon>Lachnospiraceae</taxon>
    </lineage>
</organism>
<name>A0A1I0QQ14_9FIRM</name>
<dbReference type="CDD" id="cd01392">
    <property type="entry name" value="HTH_LacI"/>
    <property type="match status" value="1"/>
</dbReference>
<dbReference type="SUPFAM" id="SSF47413">
    <property type="entry name" value="lambda repressor-like DNA-binding domains"/>
    <property type="match status" value="1"/>
</dbReference>
<dbReference type="Pfam" id="PF00356">
    <property type="entry name" value="LacI"/>
    <property type="match status" value="1"/>
</dbReference>
<dbReference type="InterPro" id="IPR001761">
    <property type="entry name" value="Peripla_BP/Lac1_sug-bd_dom"/>
</dbReference>
<accession>A0A1I0QQ14</accession>
<dbReference type="RefSeq" id="WP_092454242.1">
    <property type="nucleotide sequence ID" value="NZ_FOJI01000008.1"/>
</dbReference>
<feature type="domain" description="HTH lacI-type" evidence="4">
    <location>
        <begin position="1"/>
        <end position="55"/>
    </location>
</feature>
<dbReference type="PROSITE" id="PS50932">
    <property type="entry name" value="HTH_LACI_2"/>
    <property type="match status" value="1"/>
</dbReference>
<keyword evidence="3" id="KW-0804">Transcription</keyword>
<dbReference type="SUPFAM" id="SSF53822">
    <property type="entry name" value="Periplasmic binding protein-like I"/>
    <property type="match status" value="1"/>
</dbReference>
<dbReference type="Pfam" id="PF00532">
    <property type="entry name" value="Peripla_BP_1"/>
    <property type="match status" value="1"/>
</dbReference>
<dbReference type="PRINTS" id="PR00036">
    <property type="entry name" value="HTHLACI"/>
</dbReference>
<dbReference type="OrthoDB" id="9784962at2"/>
<dbReference type="PANTHER" id="PTHR30146:SF109">
    <property type="entry name" value="HTH-TYPE TRANSCRIPTIONAL REGULATOR GALS"/>
    <property type="match status" value="1"/>
</dbReference>
<evidence type="ECO:0000256" key="2">
    <source>
        <dbReference type="ARBA" id="ARBA00023125"/>
    </source>
</evidence>
<sequence length="335" mass="36846">MNIYDVSEKAGVSIATVSRVINGNSNVSEKTKLRVLSVMEELGYTPNVFARGLGLNTMKTIGIMCTDSSDIYLANAVYFLERELRFNAYDSILCCTGTSLENKMQYLNLLLSKRVDGIILVGSKFLSSDPDTSDNDYILKAAKQLPIMLVNGQLSGDNIFCTLCDDKSAVYSVTDDLIKSGRKNIVYLYTSTSYSGKDKLSGYKKALEDNHLEVNPDCFHMCTKSIVRAKEYLNELYLNNISFDAVVTSDDSLAVGAVKFAFEHSLNIPSDLSIVGYNNSVLANCTEPELTSIDSKVETLCVTAVESLMKVFSGGKVPERTVISADLIKRNTTNF</sequence>
<dbReference type="Proteomes" id="UP000199701">
    <property type="component" value="Unassembled WGS sequence"/>
</dbReference>
<dbReference type="PANTHER" id="PTHR30146">
    <property type="entry name" value="LACI-RELATED TRANSCRIPTIONAL REPRESSOR"/>
    <property type="match status" value="1"/>
</dbReference>
<dbReference type="EMBL" id="FOJI01000008">
    <property type="protein sequence ID" value="SEW28930.1"/>
    <property type="molecule type" value="Genomic_DNA"/>
</dbReference>
<dbReference type="Gene3D" id="3.40.50.2300">
    <property type="match status" value="2"/>
</dbReference>
<dbReference type="AlphaFoldDB" id="A0A1I0QQ14"/>
<evidence type="ECO:0000256" key="1">
    <source>
        <dbReference type="ARBA" id="ARBA00023015"/>
    </source>
</evidence>
<dbReference type="STRING" id="99656.SAMN05421659_108190"/>
<dbReference type="CDD" id="cd06267">
    <property type="entry name" value="PBP1_LacI_sugar_binding-like"/>
    <property type="match status" value="1"/>
</dbReference>
<evidence type="ECO:0000256" key="3">
    <source>
        <dbReference type="ARBA" id="ARBA00023163"/>
    </source>
</evidence>
<dbReference type="InterPro" id="IPR010982">
    <property type="entry name" value="Lambda_DNA-bd_dom_sf"/>
</dbReference>
<keyword evidence="6" id="KW-1185">Reference proteome</keyword>
<dbReference type="InterPro" id="IPR000843">
    <property type="entry name" value="HTH_LacI"/>
</dbReference>
<dbReference type="GO" id="GO:0000976">
    <property type="term" value="F:transcription cis-regulatory region binding"/>
    <property type="evidence" value="ECO:0007669"/>
    <property type="project" value="TreeGrafter"/>
</dbReference>
<protein>
    <submittedName>
        <fullName evidence="5">LacI family transcriptional regulator/LacI family transcriptional regulator, asc operon repressor</fullName>
    </submittedName>
</protein>
<dbReference type="GO" id="GO:0003700">
    <property type="term" value="F:DNA-binding transcription factor activity"/>
    <property type="evidence" value="ECO:0007669"/>
    <property type="project" value="TreeGrafter"/>
</dbReference>
<dbReference type="InterPro" id="IPR028082">
    <property type="entry name" value="Peripla_BP_I"/>
</dbReference>
<keyword evidence="1" id="KW-0805">Transcription regulation</keyword>
<dbReference type="SMART" id="SM00354">
    <property type="entry name" value="HTH_LACI"/>
    <property type="match status" value="1"/>
</dbReference>
<evidence type="ECO:0000259" key="4">
    <source>
        <dbReference type="PROSITE" id="PS50932"/>
    </source>
</evidence>